<dbReference type="GeneTree" id="ENSGT00940000165023"/>
<organism evidence="2 3">
    <name type="scientific">Denticeps clupeoides</name>
    <name type="common">denticle herring</name>
    <dbReference type="NCBI Taxonomy" id="299321"/>
    <lineage>
        <taxon>Eukaryota</taxon>
        <taxon>Metazoa</taxon>
        <taxon>Chordata</taxon>
        <taxon>Craniata</taxon>
        <taxon>Vertebrata</taxon>
        <taxon>Euteleostomi</taxon>
        <taxon>Actinopterygii</taxon>
        <taxon>Neopterygii</taxon>
        <taxon>Teleostei</taxon>
        <taxon>Clupei</taxon>
        <taxon>Clupeiformes</taxon>
        <taxon>Denticipitoidei</taxon>
        <taxon>Denticipitidae</taxon>
        <taxon>Denticeps</taxon>
    </lineage>
</organism>
<evidence type="ECO:0000259" key="1">
    <source>
        <dbReference type="Pfam" id="PF00078"/>
    </source>
</evidence>
<dbReference type="PANTHER" id="PTHR19446">
    <property type="entry name" value="REVERSE TRANSCRIPTASES"/>
    <property type="match status" value="1"/>
</dbReference>
<keyword evidence="3" id="KW-1185">Reference proteome</keyword>
<dbReference type="AlphaFoldDB" id="A0AAY3ZW41"/>
<reference evidence="2" key="3">
    <citation type="submission" date="2025-09" db="UniProtKB">
        <authorList>
            <consortium name="Ensembl"/>
        </authorList>
    </citation>
    <scope>IDENTIFICATION</scope>
</reference>
<name>A0AAY3ZW41_9TELE</name>
<dbReference type="InterPro" id="IPR000477">
    <property type="entry name" value="RT_dom"/>
</dbReference>
<sequence length="173" mass="19828">MDTLGFETISLPARTEEDHSMLNAPFTSEEVWTVIRDMPSSKSPGLDGYPLEFYRTFWPSISPMFMPVLNDVFSGQLPDTWKPISLLNVDYKIITKILSRGLENLLPKIINPDQTSFVKNRFGSDNLHRLFNILYQATSSKDPTLLVSLDAEKTFDQVEWSFLFSTLEKCKSH</sequence>
<dbReference type="Ensembl" id="ENSDCDT00010000996.1">
    <property type="protein sequence ID" value="ENSDCDP00010000952.1"/>
    <property type="gene ID" value="ENSDCDG00010000538.1"/>
</dbReference>
<dbReference type="Proteomes" id="UP000694580">
    <property type="component" value="Chromosome 4"/>
</dbReference>
<accession>A0AAY3ZW41</accession>
<dbReference type="SUPFAM" id="SSF56672">
    <property type="entry name" value="DNA/RNA polymerases"/>
    <property type="match status" value="1"/>
</dbReference>
<protein>
    <recommendedName>
        <fullName evidence="1">Reverse transcriptase domain-containing protein</fullName>
    </recommendedName>
</protein>
<evidence type="ECO:0000313" key="3">
    <source>
        <dbReference type="Proteomes" id="UP000694580"/>
    </source>
</evidence>
<evidence type="ECO:0000313" key="2">
    <source>
        <dbReference type="Ensembl" id="ENSDCDP00010000952.1"/>
    </source>
</evidence>
<dbReference type="InterPro" id="IPR043502">
    <property type="entry name" value="DNA/RNA_pol_sf"/>
</dbReference>
<reference evidence="2 3" key="1">
    <citation type="submission" date="2020-06" db="EMBL/GenBank/DDBJ databases">
        <authorList>
            <consortium name="Wellcome Sanger Institute Data Sharing"/>
        </authorList>
    </citation>
    <scope>NUCLEOTIDE SEQUENCE [LARGE SCALE GENOMIC DNA]</scope>
</reference>
<feature type="domain" description="Reverse transcriptase" evidence="1">
    <location>
        <begin position="78"/>
        <end position="171"/>
    </location>
</feature>
<dbReference type="Pfam" id="PF00078">
    <property type="entry name" value="RVT_1"/>
    <property type="match status" value="1"/>
</dbReference>
<reference evidence="2" key="2">
    <citation type="submission" date="2025-08" db="UniProtKB">
        <authorList>
            <consortium name="Ensembl"/>
        </authorList>
    </citation>
    <scope>IDENTIFICATION</scope>
</reference>
<proteinExistence type="predicted"/>